<keyword evidence="4" id="KW-0132">Cell division</keyword>
<dbReference type="InterPro" id="IPR007793">
    <property type="entry name" value="DivIVA_fam"/>
</dbReference>
<dbReference type="Gene3D" id="6.10.250.660">
    <property type="match status" value="1"/>
</dbReference>
<dbReference type="KEGG" id="wcp:H9Q76_06700"/>
<dbReference type="Proteomes" id="UP000515819">
    <property type="component" value="Chromosome"/>
</dbReference>
<gene>
    <name evidence="9" type="ORF">H9Q76_06700</name>
</gene>
<keyword evidence="5 7" id="KW-0175">Coiled coil</keyword>
<keyword evidence="6" id="KW-0131">Cell cycle</keyword>
<dbReference type="RefSeq" id="WP_118734123.1">
    <property type="nucleotide sequence ID" value="NZ_CP060632.1"/>
</dbReference>
<feature type="compositionally biased region" description="Low complexity" evidence="8">
    <location>
        <begin position="269"/>
        <end position="287"/>
    </location>
</feature>
<evidence type="ECO:0000256" key="5">
    <source>
        <dbReference type="ARBA" id="ARBA00023054"/>
    </source>
</evidence>
<comment type="subcellular location">
    <subcellularLocation>
        <location evidence="1">Cytoplasm</location>
    </subcellularLocation>
</comment>
<evidence type="ECO:0000256" key="2">
    <source>
        <dbReference type="ARBA" id="ARBA00009008"/>
    </source>
</evidence>
<feature type="compositionally biased region" description="Basic and acidic residues" evidence="8">
    <location>
        <begin position="288"/>
        <end position="339"/>
    </location>
</feature>
<accession>A0A7G9FQX4</accession>
<evidence type="ECO:0000313" key="9">
    <source>
        <dbReference type="EMBL" id="QNM00956.1"/>
    </source>
</evidence>
<keyword evidence="3" id="KW-0963">Cytoplasm</keyword>
<evidence type="ECO:0000256" key="7">
    <source>
        <dbReference type="SAM" id="Coils"/>
    </source>
</evidence>
<dbReference type="AlphaFoldDB" id="A0A7G9FQX4"/>
<evidence type="ECO:0000313" key="10">
    <source>
        <dbReference type="Proteomes" id="UP000515819"/>
    </source>
</evidence>
<reference evidence="9 10" key="1">
    <citation type="submission" date="2020-08" db="EMBL/GenBank/DDBJ databases">
        <authorList>
            <person name="Liu C."/>
            <person name="Sun Q."/>
        </authorList>
    </citation>
    <scope>NUCLEOTIDE SEQUENCE [LARGE SCALE GENOMIC DNA]</scope>
    <source>
        <strain evidence="9 10">NSJ-4</strain>
    </source>
</reference>
<protein>
    <submittedName>
        <fullName evidence="9">DivIVA domain-containing protein</fullName>
    </submittedName>
</protein>
<evidence type="ECO:0000256" key="3">
    <source>
        <dbReference type="ARBA" id="ARBA00022490"/>
    </source>
</evidence>
<name>A0A7G9FQX4_9FIRM</name>
<dbReference type="GO" id="GO:0005737">
    <property type="term" value="C:cytoplasm"/>
    <property type="evidence" value="ECO:0007669"/>
    <property type="project" value="UniProtKB-SubCell"/>
</dbReference>
<feature type="region of interest" description="Disordered" evidence="8">
    <location>
        <begin position="218"/>
        <end position="399"/>
    </location>
</feature>
<proteinExistence type="inferred from homology"/>
<evidence type="ECO:0000256" key="6">
    <source>
        <dbReference type="ARBA" id="ARBA00023306"/>
    </source>
</evidence>
<dbReference type="Pfam" id="PF05103">
    <property type="entry name" value="DivIVA"/>
    <property type="match status" value="1"/>
</dbReference>
<evidence type="ECO:0000256" key="8">
    <source>
        <dbReference type="SAM" id="MobiDB-lite"/>
    </source>
</evidence>
<evidence type="ECO:0000256" key="4">
    <source>
        <dbReference type="ARBA" id="ARBA00022618"/>
    </source>
</evidence>
<dbReference type="InterPro" id="IPR019933">
    <property type="entry name" value="DivIVA_domain"/>
</dbReference>
<feature type="compositionally biased region" description="Acidic residues" evidence="8">
    <location>
        <begin position="353"/>
        <end position="369"/>
    </location>
</feature>
<evidence type="ECO:0000256" key="1">
    <source>
        <dbReference type="ARBA" id="ARBA00004496"/>
    </source>
</evidence>
<dbReference type="EMBL" id="CP060632">
    <property type="protein sequence ID" value="QNM00956.1"/>
    <property type="molecule type" value="Genomic_DNA"/>
</dbReference>
<dbReference type="PANTHER" id="PTHR35794:SF2">
    <property type="entry name" value="CELL DIVISION PROTEIN DIVIVA"/>
    <property type="match status" value="1"/>
</dbReference>
<organism evidence="9 10">
    <name type="scientific">Wujia chipingensis</name>
    <dbReference type="NCBI Taxonomy" id="2763670"/>
    <lineage>
        <taxon>Bacteria</taxon>
        <taxon>Bacillati</taxon>
        <taxon>Bacillota</taxon>
        <taxon>Clostridia</taxon>
        <taxon>Lachnospirales</taxon>
        <taxon>Lachnospiraceae</taxon>
        <taxon>Wujia</taxon>
    </lineage>
</organism>
<feature type="coiled-coil region" evidence="7">
    <location>
        <begin position="41"/>
        <end position="129"/>
    </location>
</feature>
<feature type="compositionally biased region" description="Basic and acidic residues" evidence="8">
    <location>
        <begin position="223"/>
        <end position="246"/>
    </location>
</feature>
<dbReference type="NCBIfam" id="TIGR03544">
    <property type="entry name" value="DivI1A_domain"/>
    <property type="match status" value="1"/>
</dbReference>
<dbReference type="GO" id="GO:0051301">
    <property type="term" value="P:cell division"/>
    <property type="evidence" value="ECO:0007669"/>
    <property type="project" value="UniProtKB-KW"/>
</dbReference>
<keyword evidence="10" id="KW-1185">Reference proteome</keyword>
<feature type="compositionally biased region" description="Acidic residues" evidence="8">
    <location>
        <begin position="383"/>
        <end position="399"/>
    </location>
</feature>
<dbReference type="PANTHER" id="PTHR35794">
    <property type="entry name" value="CELL DIVISION PROTEIN DIVIVA"/>
    <property type="match status" value="1"/>
</dbReference>
<sequence length="399" mass="43882">MLTPVDIQQKKFHVGLGYDKKDVNTFFDSVSESYESLYRSNAELKEKVSILNDTLQNYRSKESHLEKSLKRAEKDTVETISNATKEAKEIIRDAKIQANNIVSDAEKRLERLEDEIALLEAKYTAYKSNFCSLLKKQFEFLGEQDFDPSSMIDDRAWTLMGGEEKQASASAGDGFGAYTGDPQLRDESTLGGFNGGFGSGDTTSTSAVYTQSLSAGENFVDPFKPKEQKDYNPFDAKGKGSEEKKSSLKVANSAEERKKMKRATVGSSEAAAAVQKAREAAAQAAKAPKPEPKPEPKREARPEPERAPEPEAKPEPTPEPAPERKLEPEVKPEPVPKEPDIDEIPTISHLSVSDDDTDTEESAESIEGEVEAKKNNGPALIGEGEDDDAETDDDGFEFI</sequence>
<dbReference type="Gene3D" id="1.20.5.2950">
    <property type="match status" value="1"/>
</dbReference>
<comment type="similarity">
    <text evidence="2">Belongs to the DivIVA family.</text>
</comment>